<dbReference type="PANTHER" id="PTHR48207">
    <property type="entry name" value="SUCCINATE--HYDROXYMETHYLGLUTARATE COA-TRANSFERASE"/>
    <property type="match status" value="1"/>
</dbReference>
<dbReference type="PANTHER" id="PTHR48207:SF4">
    <property type="entry name" value="BLL6097 PROTEIN"/>
    <property type="match status" value="1"/>
</dbReference>
<evidence type="ECO:0000256" key="1">
    <source>
        <dbReference type="ARBA" id="ARBA00022679"/>
    </source>
</evidence>
<proteinExistence type="predicted"/>
<dbReference type="InterPro" id="IPR044855">
    <property type="entry name" value="CoA-Trfase_III_dom3_sf"/>
</dbReference>
<dbReference type="Gene3D" id="3.40.50.10540">
    <property type="entry name" value="Crotonobetainyl-coa:carnitine coa-transferase, domain 1"/>
    <property type="match status" value="1"/>
</dbReference>
<dbReference type="InterPro" id="IPR003673">
    <property type="entry name" value="CoA-Trfase_fam_III"/>
</dbReference>
<dbReference type="GO" id="GO:0008410">
    <property type="term" value="F:CoA-transferase activity"/>
    <property type="evidence" value="ECO:0007669"/>
    <property type="project" value="TreeGrafter"/>
</dbReference>
<dbReference type="InterPro" id="IPR050483">
    <property type="entry name" value="CoA-transferase_III_domain"/>
</dbReference>
<evidence type="ECO:0000256" key="2">
    <source>
        <dbReference type="SAM" id="MobiDB-lite"/>
    </source>
</evidence>
<dbReference type="RefSeq" id="WP_185799386.1">
    <property type="nucleotide sequence ID" value="NZ_JACJVJ010000001.1"/>
</dbReference>
<dbReference type="Pfam" id="PF02515">
    <property type="entry name" value="CoA_transf_3"/>
    <property type="match status" value="1"/>
</dbReference>
<name>A0A842HQP5_9SPHN</name>
<dbReference type="Gene3D" id="3.30.1540.10">
    <property type="entry name" value="formyl-coa transferase, domain 3"/>
    <property type="match status" value="1"/>
</dbReference>
<keyword evidence="1 3" id="KW-0808">Transferase</keyword>
<keyword evidence="4" id="KW-1185">Reference proteome</keyword>
<sequence length="396" mass="43604">MAGPKLLEGLRIVDMTSVIFGPYATQTLADCGADVIKVETPQGDHFRSAGKPAVTKGMGACHMTLNRGKRSIALDLRSEEDREVMQGLLADADVFIHNVRKSGIERLGFGYEDVKAIKPDIVYVHCTGFGPGGPYEPLQCYDDLVQAASGATSLMSRVDGDPAPRYIPSAIADKVAGLHGAYATMAALIHKLRTGEGQCVEVPMFEAFTQFLYEEHLFGATFDPPQEPILYRRQVDPDRQPFPTADGHVSLVPYVDPNWVTLFELLGDPEMLKREPFDTPIGRFRNQPALYRRIAELTPAKTSAEWTDILNAAGIPCIACRDVEEIFEDPHLEATGFFKRCDHPSEGAYVEMQPPVKFGARPDSDIRPAPRLDEHGADIRREVAERKPGRKAGKAA</sequence>
<comment type="caution">
    <text evidence="3">The sequence shown here is derived from an EMBL/GenBank/DDBJ whole genome shotgun (WGS) entry which is preliminary data.</text>
</comment>
<evidence type="ECO:0000313" key="3">
    <source>
        <dbReference type="EMBL" id="MBC2776068.1"/>
    </source>
</evidence>
<organism evidence="3 4">
    <name type="scientific">Parasphingopyxis marina</name>
    <dbReference type="NCBI Taxonomy" id="2761622"/>
    <lineage>
        <taxon>Bacteria</taxon>
        <taxon>Pseudomonadati</taxon>
        <taxon>Pseudomonadota</taxon>
        <taxon>Alphaproteobacteria</taxon>
        <taxon>Sphingomonadales</taxon>
        <taxon>Sphingomonadaceae</taxon>
        <taxon>Parasphingopyxis</taxon>
    </lineage>
</organism>
<dbReference type="SUPFAM" id="SSF89796">
    <property type="entry name" value="CoA-transferase family III (CaiB/BaiF)"/>
    <property type="match status" value="1"/>
</dbReference>
<evidence type="ECO:0000313" key="4">
    <source>
        <dbReference type="Proteomes" id="UP000564378"/>
    </source>
</evidence>
<dbReference type="Proteomes" id="UP000564378">
    <property type="component" value="Unassembled WGS sequence"/>
</dbReference>
<gene>
    <name evidence="3" type="ORF">H6P80_00380</name>
</gene>
<dbReference type="InterPro" id="IPR023606">
    <property type="entry name" value="CoA-Trfase_III_dom_1_sf"/>
</dbReference>
<dbReference type="AlphaFoldDB" id="A0A842HQP5"/>
<feature type="compositionally biased region" description="Basic and acidic residues" evidence="2">
    <location>
        <begin position="360"/>
        <end position="387"/>
    </location>
</feature>
<accession>A0A842HQP5</accession>
<protein>
    <submittedName>
        <fullName evidence="3">CoA transferase</fullName>
    </submittedName>
</protein>
<feature type="region of interest" description="Disordered" evidence="2">
    <location>
        <begin position="355"/>
        <end position="396"/>
    </location>
</feature>
<reference evidence="3 4" key="1">
    <citation type="submission" date="2020-08" db="EMBL/GenBank/DDBJ databases">
        <title>Draft genome sequence of Parasphingopyxis sp. GrpM-11.</title>
        <authorList>
            <person name="Oh J."/>
            <person name="Roh D.-H."/>
        </authorList>
    </citation>
    <scope>NUCLEOTIDE SEQUENCE [LARGE SCALE GENOMIC DNA]</scope>
    <source>
        <strain evidence="3 4">GrpM-11</strain>
    </source>
</reference>
<dbReference type="EMBL" id="JACJVJ010000001">
    <property type="protein sequence ID" value="MBC2776068.1"/>
    <property type="molecule type" value="Genomic_DNA"/>
</dbReference>